<proteinExistence type="predicted"/>
<evidence type="ECO:0000313" key="1">
    <source>
        <dbReference type="EMBL" id="CRL06552.1"/>
    </source>
</evidence>
<gene>
    <name evidence="1" type="ORF">CLUMA_CG019676</name>
</gene>
<dbReference type="AlphaFoldDB" id="A0A1J1J2H8"/>
<keyword evidence="2" id="KW-1185">Reference proteome</keyword>
<reference evidence="1 2" key="1">
    <citation type="submission" date="2015-04" db="EMBL/GenBank/DDBJ databases">
        <authorList>
            <person name="Syromyatnikov M.Y."/>
            <person name="Popov V.N."/>
        </authorList>
    </citation>
    <scope>NUCLEOTIDE SEQUENCE [LARGE SCALE GENOMIC DNA]</scope>
</reference>
<sequence length="140" mass="16022">MDDAYNSSELFMNNFLFRVLESKAQSKVMSCEMICDVCTCVYSTTKNWGSEEIEFLVVILADLLAQNDALGHEKHCKAGVKLKSNDLCCPCRYKEKKEKKKKNLCYKNLKWKPILNGTSINPLLYVNSALQKVVRNICKI</sequence>
<dbReference type="Proteomes" id="UP000183832">
    <property type="component" value="Unassembled WGS sequence"/>
</dbReference>
<name>A0A1J1J2H8_9DIPT</name>
<organism evidence="1 2">
    <name type="scientific">Clunio marinus</name>
    <dbReference type="NCBI Taxonomy" id="568069"/>
    <lineage>
        <taxon>Eukaryota</taxon>
        <taxon>Metazoa</taxon>
        <taxon>Ecdysozoa</taxon>
        <taxon>Arthropoda</taxon>
        <taxon>Hexapoda</taxon>
        <taxon>Insecta</taxon>
        <taxon>Pterygota</taxon>
        <taxon>Neoptera</taxon>
        <taxon>Endopterygota</taxon>
        <taxon>Diptera</taxon>
        <taxon>Nematocera</taxon>
        <taxon>Chironomoidea</taxon>
        <taxon>Chironomidae</taxon>
        <taxon>Clunio</taxon>
    </lineage>
</organism>
<evidence type="ECO:0000313" key="2">
    <source>
        <dbReference type="Proteomes" id="UP000183832"/>
    </source>
</evidence>
<accession>A0A1J1J2H8</accession>
<protein>
    <submittedName>
        <fullName evidence="1">CLUMA_CG019676, isoform A</fullName>
    </submittedName>
</protein>
<dbReference type="EMBL" id="CVRI01000067">
    <property type="protein sequence ID" value="CRL06552.1"/>
    <property type="molecule type" value="Genomic_DNA"/>
</dbReference>